<reference evidence="2" key="1">
    <citation type="journal article" date="2024" name="IScience">
        <title>Strigolactones Initiate the Formation of Haustorium-like Structures in Castilleja.</title>
        <authorList>
            <person name="Buerger M."/>
            <person name="Peterson D."/>
            <person name="Chory J."/>
        </authorList>
    </citation>
    <scope>NUCLEOTIDE SEQUENCE [LARGE SCALE GENOMIC DNA]</scope>
</reference>
<evidence type="ECO:0000313" key="2">
    <source>
        <dbReference type="Proteomes" id="UP001632038"/>
    </source>
</evidence>
<organism evidence="1 2">
    <name type="scientific">Castilleja foliolosa</name>
    <dbReference type="NCBI Taxonomy" id="1961234"/>
    <lineage>
        <taxon>Eukaryota</taxon>
        <taxon>Viridiplantae</taxon>
        <taxon>Streptophyta</taxon>
        <taxon>Embryophyta</taxon>
        <taxon>Tracheophyta</taxon>
        <taxon>Spermatophyta</taxon>
        <taxon>Magnoliopsida</taxon>
        <taxon>eudicotyledons</taxon>
        <taxon>Gunneridae</taxon>
        <taxon>Pentapetalae</taxon>
        <taxon>asterids</taxon>
        <taxon>lamiids</taxon>
        <taxon>Lamiales</taxon>
        <taxon>Orobanchaceae</taxon>
        <taxon>Pedicularideae</taxon>
        <taxon>Castillejinae</taxon>
        <taxon>Castilleja</taxon>
    </lineage>
</organism>
<dbReference type="AlphaFoldDB" id="A0ABD3E6P1"/>
<name>A0ABD3E6P1_9LAMI</name>
<sequence length="37" mass="4024">MASSSGDKGNGGTLIVWLCSWSQLFERIELAQLSKPI</sequence>
<evidence type="ECO:0000313" key="1">
    <source>
        <dbReference type="EMBL" id="KAL3650121.1"/>
    </source>
</evidence>
<proteinExistence type="predicted"/>
<keyword evidence="2" id="KW-1185">Reference proteome</keyword>
<dbReference type="EMBL" id="JAVIJP010000007">
    <property type="protein sequence ID" value="KAL3650121.1"/>
    <property type="molecule type" value="Genomic_DNA"/>
</dbReference>
<accession>A0ABD3E6P1</accession>
<dbReference type="Proteomes" id="UP001632038">
    <property type="component" value="Unassembled WGS sequence"/>
</dbReference>
<gene>
    <name evidence="1" type="ORF">CASFOL_006524</name>
</gene>
<comment type="caution">
    <text evidence="1">The sequence shown here is derived from an EMBL/GenBank/DDBJ whole genome shotgun (WGS) entry which is preliminary data.</text>
</comment>
<protein>
    <submittedName>
        <fullName evidence="1">Uncharacterized protein</fullName>
    </submittedName>
</protein>